<reference evidence="10" key="1">
    <citation type="submission" date="2016-10" db="EMBL/GenBank/DDBJ databases">
        <authorList>
            <person name="Varghese N."/>
            <person name="Submissions S."/>
        </authorList>
    </citation>
    <scope>NUCLEOTIDE SEQUENCE [LARGE SCALE GENOMIC DNA]</scope>
    <source>
        <strain evidence="10">DSM 241</strain>
    </source>
</reference>
<dbReference type="Pfam" id="PF00069">
    <property type="entry name" value="Pkinase"/>
    <property type="match status" value="1"/>
</dbReference>
<dbReference type="Gene3D" id="3.30.200.20">
    <property type="entry name" value="Phosphorylase Kinase, domain 1"/>
    <property type="match status" value="1"/>
</dbReference>
<dbReference type="SUPFAM" id="SSF56112">
    <property type="entry name" value="Protein kinase-like (PK-like)"/>
    <property type="match status" value="1"/>
</dbReference>
<dbReference type="InterPro" id="IPR000719">
    <property type="entry name" value="Prot_kinase_dom"/>
</dbReference>
<dbReference type="InterPro" id="IPR011989">
    <property type="entry name" value="ARM-like"/>
</dbReference>
<dbReference type="PROSITE" id="PS50011">
    <property type="entry name" value="PROTEIN_KINASE_DOM"/>
    <property type="match status" value="1"/>
</dbReference>
<dbReference type="InterPro" id="IPR017441">
    <property type="entry name" value="Protein_kinase_ATP_BS"/>
</dbReference>
<evidence type="ECO:0000259" key="8">
    <source>
        <dbReference type="PROSITE" id="PS50011"/>
    </source>
</evidence>
<evidence type="ECO:0000256" key="3">
    <source>
        <dbReference type="ARBA" id="ARBA00022679"/>
    </source>
</evidence>
<gene>
    <name evidence="9" type="ORF">SAMN05444515_10236</name>
</gene>
<dbReference type="PROSITE" id="PS00107">
    <property type="entry name" value="PROTEIN_KINASE_ATP"/>
    <property type="match status" value="1"/>
</dbReference>
<dbReference type="InterPro" id="IPR016024">
    <property type="entry name" value="ARM-type_fold"/>
</dbReference>
<dbReference type="SMART" id="SM00220">
    <property type="entry name" value="S_TKc"/>
    <property type="match status" value="1"/>
</dbReference>
<keyword evidence="5 9" id="KW-0418">Kinase</keyword>
<dbReference type="RefSeq" id="WP_090250642.1">
    <property type="nucleotide sequence ID" value="NZ_FOAA01000002.1"/>
</dbReference>
<evidence type="ECO:0000313" key="10">
    <source>
        <dbReference type="Proteomes" id="UP000199256"/>
    </source>
</evidence>
<sequence length="810" mass="89065">MSVFSDFRADRQIQRLLDAGDLGEAQAQKRLEKLRSLGDAGVRRLLHGLGDASGEGLSRTMELLRCLVCDKTLPVFLQALSDTNPTQVDRVTQILEEARGFDPNPLARAFRDPHVSKSALVRVLHAHRARLNASLLLREAYELPPLDRNALFRVVDEVADEVVLPDLMSRASGKDPVIRRMVVRVLRRFDTPAVRAILQERLSDEDRGVRGAALEALMALGAVDMDAASLCALLHDPDINVQQKAIDAIIKLDDPHIMRPLLPVLQDESEYVRRAAVEVLNGVGNASNIKELLVSIKDEDWWVRARSADALAQIGGPRVVRAVVELIRDEDEFVRRSAVEILNSTRDETALTYLIDALEDSDWWVRERAVDALGSIGNTAAVPALLKMLDRDADAAPVVVRALARLQDDRAVEPLIQRLADGDRAVCLEAMNALVDLADARTAGDILTAVRRVSAAGDSELQDMARDASARLEARFAVSSLGQGVSGQALPEATSMLDSDTGQIAVTRTGADETAAGTRRLSFHGAGLDLEALKPGETLGERYRFIRRVGKGAFGTVLLMEDVMISETIILKVMNPQLAADEEMIKRFVQELRLSRKITHENVIRIYDFLTVQGVLAISMEYFPSSTLGVVLKQERPMPQDRAVGFAACIAAGIGAAHQVGVIHRDLKPGNVLINNREQLKIVDFGIASVTGSADTRLTRTGILIGTPKYMAPEQVTGRKITHSADIYALGVMLYEMITGQVPYSGEDQMAIMYQHVQGQATPPHEISPGIDRELSAIVMTMMAVNPEDRYPTMRDVRKTLLEFQQERWA</sequence>
<dbReference type="EMBL" id="FOAA01000002">
    <property type="protein sequence ID" value="SEK44063.1"/>
    <property type="molecule type" value="Genomic_DNA"/>
</dbReference>
<protein>
    <recommendedName>
        <fullName evidence="1">non-specific serine/threonine protein kinase</fullName>
        <ecNumber evidence="1">2.7.11.1</ecNumber>
    </recommendedName>
</protein>
<dbReference type="AlphaFoldDB" id="A0A1H7H0W6"/>
<dbReference type="FunFam" id="1.10.510.10:FF:000021">
    <property type="entry name" value="Serine/threonine protein kinase"/>
    <property type="match status" value="1"/>
</dbReference>
<organism evidence="9 10">
    <name type="scientific">Ectothiorhodospira marina</name>
    <dbReference type="NCBI Taxonomy" id="1396821"/>
    <lineage>
        <taxon>Bacteria</taxon>
        <taxon>Pseudomonadati</taxon>
        <taxon>Pseudomonadota</taxon>
        <taxon>Gammaproteobacteria</taxon>
        <taxon>Chromatiales</taxon>
        <taxon>Ectothiorhodospiraceae</taxon>
        <taxon>Ectothiorhodospira</taxon>
    </lineage>
</organism>
<dbReference type="SMART" id="SM00567">
    <property type="entry name" value="EZ_HEAT"/>
    <property type="match status" value="7"/>
</dbReference>
<keyword evidence="2 9" id="KW-0723">Serine/threonine-protein kinase</keyword>
<feature type="binding site" evidence="7">
    <location>
        <position position="572"/>
    </location>
    <ligand>
        <name>ATP</name>
        <dbReference type="ChEBI" id="CHEBI:30616"/>
    </ligand>
</feature>
<evidence type="ECO:0000256" key="2">
    <source>
        <dbReference type="ARBA" id="ARBA00022527"/>
    </source>
</evidence>
<dbReference type="STRING" id="1396821.SAMN05444515_10236"/>
<dbReference type="OrthoDB" id="9801841at2"/>
<dbReference type="EC" id="2.7.11.1" evidence="1"/>
<dbReference type="InterPro" id="IPR004155">
    <property type="entry name" value="PBS_lyase_HEAT"/>
</dbReference>
<dbReference type="Pfam" id="PF03130">
    <property type="entry name" value="HEAT_PBS"/>
    <property type="match status" value="2"/>
</dbReference>
<evidence type="ECO:0000256" key="7">
    <source>
        <dbReference type="PROSITE-ProRule" id="PRU10141"/>
    </source>
</evidence>
<dbReference type="CDD" id="cd14014">
    <property type="entry name" value="STKc_PknB_like"/>
    <property type="match status" value="1"/>
</dbReference>
<evidence type="ECO:0000256" key="6">
    <source>
        <dbReference type="ARBA" id="ARBA00022840"/>
    </source>
</evidence>
<keyword evidence="6 7" id="KW-0067">ATP-binding</keyword>
<keyword evidence="10" id="KW-1185">Reference proteome</keyword>
<accession>A0A1H7H0W6</accession>
<dbReference type="PANTHER" id="PTHR43289">
    <property type="entry name" value="MITOGEN-ACTIVATED PROTEIN KINASE KINASE KINASE 20-RELATED"/>
    <property type="match status" value="1"/>
</dbReference>
<dbReference type="Gene3D" id="1.10.510.10">
    <property type="entry name" value="Transferase(Phosphotransferase) domain 1"/>
    <property type="match status" value="1"/>
</dbReference>
<dbReference type="Proteomes" id="UP000199256">
    <property type="component" value="Unassembled WGS sequence"/>
</dbReference>
<evidence type="ECO:0000256" key="4">
    <source>
        <dbReference type="ARBA" id="ARBA00022741"/>
    </source>
</evidence>
<dbReference type="Gene3D" id="1.25.10.10">
    <property type="entry name" value="Leucine-rich Repeat Variant"/>
    <property type="match status" value="3"/>
</dbReference>
<name>A0A1H7H0W6_9GAMM</name>
<evidence type="ECO:0000313" key="9">
    <source>
        <dbReference type="EMBL" id="SEK44063.1"/>
    </source>
</evidence>
<proteinExistence type="predicted"/>
<keyword evidence="4 7" id="KW-0547">Nucleotide-binding</keyword>
<dbReference type="GO" id="GO:0005524">
    <property type="term" value="F:ATP binding"/>
    <property type="evidence" value="ECO:0007669"/>
    <property type="project" value="UniProtKB-UniRule"/>
</dbReference>
<dbReference type="GO" id="GO:0004674">
    <property type="term" value="F:protein serine/threonine kinase activity"/>
    <property type="evidence" value="ECO:0007669"/>
    <property type="project" value="UniProtKB-KW"/>
</dbReference>
<evidence type="ECO:0000256" key="5">
    <source>
        <dbReference type="ARBA" id="ARBA00022777"/>
    </source>
</evidence>
<dbReference type="InterPro" id="IPR008271">
    <property type="entry name" value="Ser/Thr_kinase_AS"/>
</dbReference>
<dbReference type="PROSITE" id="PS00108">
    <property type="entry name" value="PROTEIN_KINASE_ST"/>
    <property type="match status" value="1"/>
</dbReference>
<keyword evidence="3" id="KW-0808">Transferase</keyword>
<feature type="domain" description="Protein kinase" evidence="8">
    <location>
        <begin position="543"/>
        <end position="802"/>
    </location>
</feature>
<dbReference type="InterPro" id="IPR011009">
    <property type="entry name" value="Kinase-like_dom_sf"/>
</dbReference>
<dbReference type="PANTHER" id="PTHR43289:SF34">
    <property type="entry name" value="SERINE_THREONINE-PROTEIN KINASE YBDM-RELATED"/>
    <property type="match status" value="1"/>
</dbReference>
<evidence type="ECO:0000256" key="1">
    <source>
        <dbReference type="ARBA" id="ARBA00012513"/>
    </source>
</evidence>
<dbReference type="SUPFAM" id="SSF48371">
    <property type="entry name" value="ARM repeat"/>
    <property type="match status" value="1"/>
</dbReference>
<dbReference type="Pfam" id="PF13646">
    <property type="entry name" value="HEAT_2"/>
    <property type="match status" value="2"/>
</dbReference>